<reference evidence="7" key="2">
    <citation type="submission" date="2021-04" db="EMBL/GenBank/DDBJ databases">
        <authorList>
            <person name="Gilroy R."/>
        </authorList>
    </citation>
    <scope>NUCLEOTIDE SEQUENCE</scope>
    <source>
        <strain evidence="7">6627</strain>
    </source>
</reference>
<keyword evidence="2 5" id="KW-0812">Transmembrane</keyword>
<dbReference type="Gene3D" id="2.40.50.140">
    <property type="entry name" value="Nucleic acid-binding proteins"/>
    <property type="match status" value="1"/>
</dbReference>
<evidence type="ECO:0000259" key="6">
    <source>
        <dbReference type="Pfam" id="PF01957"/>
    </source>
</evidence>
<dbReference type="Proteomes" id="UP000823963">
    <property type="component" value="Unassembled WGS sequence"/>
</dbReference>
<name>A0A9D1UX62_9LACO</name>
<evidence type="ECO:0000256" key="4">
    <source>
        <dbReference type="ARBA" id="ARBA00023136"/>
    </source>
</evidence>
<evidence type="ECO:0000256" key="5">
    <source>
        <dbReference type="SAM" id="Phobius"/>
    </source>
</evidence>
<dbReference type="AlphaFoldDB" id="A0A9D1UX62"/>
<proteinExistence type="predicted"/>
<dbReference type="EMBL" id="DXFP01000040">
    <property type="protein sequence ID" value="HIX02040.1"/>
    <property type="molecule type" value="Genomic_DNA"/>
</dbReference>
<accession>A0A9D1UX62</accession>
<protein>
    <submittedName>
        <fullName evidence="7">NfeD family protein</fullName>
    </submittedName>
</protein>
<evidence type="ECO:0000313" key="8">
    <source>
        <dbReference type="Proteomes" id="UP000823963"/>
    </source>
</evidence>
<feature type="transmembrane region" description="Helical" evidence="5">
    <location>
        <begin position="50"/>
        <end position="68"/>
    </location>
</feature>
<dbReference type="InterPro" id="IPR052165">
    <property type="entry name" value="Membrane_assoc_protease"/>
</dbReference>
<feature type="domain" description="NfeD-like C-terminal" evidence="6">
    <location>
        <begin position="81"/>
        <end position="132"/>
    </location>
</feature>
<dbReference type="PANTHER" id="PTHR33507">
    <property type="entry name" value="INNER MEMBRANE PROTEIN YBBJ"/>
    <property type="match status" value="1"/>
</dbReference>
<reference evidence="7" key="1">
    <citation type="journal article" date="2021" name="PeerJ">
        <title>Extensive microbial diversity within the chicken gut microbiome revealed by metagenomics and culture.</title>
        <authorList>
            <person name="Gilroy R."/>
            <person name="Ravi A."/>
            <person name="Getino M."/>
            <person name="Pursley I."/>
            <person name="Horton D.L."/>
            <person name="Alikhan N.F."/>
            <person name="Baker D."/>
            <person name="Gharbi K."/>
            <person name="Hall N."/>
            <person name="Watson M."/>
            <person name="Adriaenssens E.M."/>
            <person name="Foster-Nyarko E."/>
            <person name="Jarju S."/>
            <person name="Secka A."/>
            <person name="Antonio M."/>
            <person name="Oren A."/>
            <person name="Chaudhuri R.R."/>
            <person name="La Ragione R."/>
            <person name="Hildebrand F."/>
            <person name="Pallen M.J."/>
        </authorList>
    </citation>
    <scope>NUCLEOTIDE SEQUENCE</scope>
    <source>
        <strain evidence="7">6627</strain>
    </source>
</reference>
<comment type="caution">
    <text evidence="7">The sequence shown here is derived from an EMBL/GenBank/DDBJ whole genome shotgun (WGS) entry which is preliminary data.</text>
</comment>
<dbReference type="PANTHER" id="PTHR33507:SF3">
    <property type="entry name" value="INNER MEMBRANE PROTEIN YBBJ"/>
    <property type="match status" value="1"/>
</dbReference>
<evidence type="ECO:0000313" key="7">
    <source>
        <dbReference type="EMBL" id="HIX02040.1"/>
    </source>
</evidence>
<evidence type="ECO:0000256" key="2">
    <source>
        <dbReference type="ARBA" id="ARBA00022692"/>
    </source>
</evidence>
<sequence>MDWFRIWIIIAILGFAVEAFTTQLVSIWFAISALINLFLSTMNVGVKWQLIQFIITGIILMLIFRPIAKRMQPKSHPMNAADGIIGKTGIVLSDRRVKVDGQSWKYSSVESLNVGDQVKVLALDGVTLTVQKIK</sequence>
<gene>
    <name evidence="7" type="ORF">H9861_04720</name>
</gene>
<organism evidence="7 8">
    <name type="scientific">Candidatus Ligilactobacillus excrementigallinarum</name>
    <dbReference type="NCBI Taxonomy" id="2838641"/>
    <lineage>
        <taxon>Bacteria</taxon>
        <taxon>Bacillati</taxon>
        <taxon>Bacillota</taxon>
        <taxon>Bacilli</taxon>
        <taxon>Lactobacillales</taxon>
        <taxon>Lactobacillaceae</taxon>
        <taxon>Ligilactobacillus</taxon>
    </lineage>
</organism>
<dbReference type="Pfam" id="PF01957">
    <property type="entry name" value="NfeD"/>
    <property type="match status" value="1"/>
</dbReference>
<keyword evidence="3 5" id="KW-1133">Transmembrane helix</keyword>
<dbReference type="GO" id="GO:0005886">
    <property type="term" value="C:plasma membrane"/>
    <property type="evidence" value="ECO:0007669"/>
    <property type="project" value="TreeGrafter"/>
</dbReference>
<feature type="transmembrane region" description="Helical" evidence="5">
    <location>
        <begin position="7"/>
        <end position="38"/>
    </location>
</feature>
<evidence type="ECO:0000256" key="3">
    <source>
        <dbReference type="ARBA" id="ARBA00022989"/>
    </source>
</evidence>
<evidence type="ECO:0000256" key="1">
    <source>
        <dbReference type="ARBA" id="ARBA00004141"/>
    </source>
</evidence>
<dbReference type="InterPro" id="IPR002810">
    <property type="entry name" value="NfeD-like_C"/>
</dbReference>
<comment type="subcellular location">
    <subcellularLocation>
        <location evidence="1">Membrane</location>
        <topology evidence="1">Multi-pass membrane protein</topology>
    </subcellularLocation>
</comment>
<dbReference type="InterPro" id="IPR012340">
    <property type="entry name" value="NA-bd_OB-fold"/>
</dbReference>
<keyword evidence="4 5" id="KW-0472">Membrane</keyword>
<dbReference type="SUPFAM" id="SSF141322">
    <property type="entry name" value="NfeD domain-like"/>
    <property type="match status" value="1"/>
</dbReference>